<evidence type="ECO:0000256" key="10">
    <source>
        <dbReference type="ARBA" id="ARBA00023180"/>
    </source>
</evidence>
<comment type="caution">
    <text evidence="12">The sequence shown here is derived from an EMBL/GenBank/DDBJ whole genome shotgun (WGS) entry which is preliminary data.</text>
</comment>
<dbReference type="InterPro" id="IPR050271">
    <property type="entry name" value="UDP-glycosyltransferase"/>
</dbReference>
<keyword evidence="5" id="KW-0808">Transferase</keyword>
<dbReference type="GO" id="GO:0043541">
    <property type="term" value="C:UDP-N-acetylglucosamine transferase complex"/>
    <property type="evidence" value="ECO:0007669"/>
    <property type="project" value="TreeGrafter"/>
</dbReference>
<proteinExistence type="inferred from homology"/>
<keyword evidence="4" id="KW-0328">Glycosyltransferase</keyword>
<comment type="subcellular location">
    <subcellularLocation>
        <location evidence="1">Membrane</location>
        <topology evidence="1">Single-pass membrane protein</topology>
    </subcellularLocation>
</comment>
<sequence>MDLVSQILQDHGHNVTMFHQEGNSLMSGFKEEEKSYQVINWLPPKDHQKGFNGCFDSFVEEALDGSYACEVYSLFLLSSLKFFRKDTGLGELHCYVWGAGFVLVTLGSMVSKYQTQEDLKEMNWVFAHLPQGVIWKCEYSLWPKDIKLASNVKIVDWLPQNNLLGSSGAPTPTPAQRLVSWTDHILQTGGAVHLKPYALGQPWFEQYLLDVISFLLGLTLGTM</sequence>
<comment type="catalytic activity">
    <reaction evidence="11">
        <text>glucuronate acceptor + UDP-alpha-D-glucuronate = acceptor beta-D-glucuronoside + UDP + H(+)</text>
        <dbReference type="Rhea" id="RHEA:21032"/>
        <dbReference type="ChEBI" id="CHEBI:15378"/>
        <dbReference type="ChEBI" id="CHEBI:58052"/>
        <dbReference type="ChEBI" id="CHEBI:58223"/>
        <dbReference type="ChEBI" id="CHEBI:132367"/>
        <dbReference type="ChEBI" id="CHEBI:132368"/>
        <dbReference type="EC" id="2.4.1.17"/>
    </reaction>
</comment>
<evidence type="ECO:0000256" key="4">
    <source>
        <dbReference type="ARBA" id="ARBA00022676"/>
    </source>
</evidence>
<evidence type="ECO:0000256" key="3">
    <source>
        <dbReference type="ARBA" id="ARBA00012544"/>
    </source>
</evidence>
<keyword evidence="8" id="KW-1133">Transmembrane helix</keyword>
<evidence type="ECO:0000256" key="11">
    <source>
        <dbReference type="ARBA" id="ARBA00047475"/>
    </source>
</evidence>
<evidence type="ECO:0000256" key="7">
    <source>
        <dbReference type="ARBA" id="ARBA00022729"/>
    </source>
</evidence>
<evidence type="ECO:0000256" key="8">
    <source>
        <dbReference type="ARBA" id="ARBA00022989"/>
    </source>
</evidence>
<evidence type="ECO:0000313" key="12">
    <source>
        <dbReference type="EMBL" id="MBZ3886176.1"/>
    </source>
</evidence>
<evidence type="ECO:0000256" key="6">
    <source>
        <dbReference type="ARBA" id="ARBA00022692"/>
    </source>
</evidence>
<organism evidence="12 13">
    <name type="scientific">Sciurus carolinensis</name>
    <name type="common">Eastern gray squirrel</name>
    <dbReference type="NCBI Taxonomy" id="30640"/>
    <lineage>
        <taxon>Eukaryota</taxon>
        <taxon>Metazoa</taxon>
        <taxon>Chordata</taxon>
        <taxon>Craniata</taxon>
        <taxon>Vertebrata</taxon>
        <taxon>Euteleostomi</taxon>
        <taxon>Mammalia</taxon>
        <taxon>Eutheria</taxon>
        <taxon>Euarchontoglires</taxon>
        <taxon>Glires</taxon>
        <taxon>Rodentia</taxon>
        <taxon>Sciuromorpha</taxon>
        <taxon>Sciuridae</taxon>
        <taxon>Sciurinae</taxon>
        <taxon>Sciurini</taxon>
        <taxon>Sciurus</taxon>
    </lineage>
</organism>
<keyword evidence="13" id="KW-1185">Reference proteome</keyword>
<reference evidence="12" key="1">
    <citation type="submission" date="2020-03" db="EMBL/GenBank/DDBJ databases">
        <title>Studies in the Genomics of Life Span.</title>
        <authorList>
            <person name="Glass D."/>
        </authorList>
    </citation>
    <scope>NUCLEOTIDE SEQUENCE</scope>
    <source>
        <strain evidence="12">SUZIE</strain>
        <tissue evidence="12">Muscle</tissue>
    </source>
</reference>
<dbReference type="GO" id="GO:0015020">
    <property type="term" value="F:glucuronosyltransferase activity"/>
    <property type="evidence" value="ECO:0007669"/>
    <property type="project" value="UniProtKB-EC"/>
</dbReference>
<evidence type="ECO:0000256" key="5">
    <source>
        <dbReference type="ARBA" id="ARBA00022679"/>
    </source>
</evidence>
<dbReference type="Pfam" id="PF00201">
    <property type="entry name" value="UDPGT"/>
    <property type="match status" value="2"/>
</dbReference>
<evidence type="ECO:0000313" key="13">
    <source>
        <dbReference type="Proteomes" id="UP001166674"/>
    </source>
</evidence>
<evidence type="ECO:0000256" key="9">
    <source>
        <dbReference type="ARBA" id="ARBA00023136"/>
    </source>
</evidence>
<accession>A0AA41N9D0</accession>
<gene>
    <name evidence="12" type="ORF">SUZIE_186610</name>
</gene>
<keyword evidence="9" id="KW-0472">Membrane</keyword>
<keyword evidence="10" id="KW-0325">Glycoprotein</keyword>
<comment type="similarity">
    <text evidence="2">Belongs to the UDP-glycosyltransferase family.</text>
</comment>
<keyword evidence="6" id="KW-0812">Transmembrane</keyword>
<protein>
    <recommendedName>
        <fullName evidence="3">glucuronosyltransferase</fullName>
        <ecNumber evidence="3">2.4.1.17</ecNumber>
    </recommendedName>
</protein>
<dbReference type="PANTHER" id="PTHR48043">
    <property type="entry name" value="EG:EG0003.4 PROTEIN-RELATED"/>
    <property type="match status" value="1"/>
</dbReference>
<dbReference type="AlphaFoldDB" id="A0AA41N9D0"/>
<dbReference type="EC" id="2.4.1.17" evidence="3"/>
<evidence type="ECO:0000256" key="2">
    <source>
        <dbReference type="ARBA" id="ARBA00009995"/>
    </source>
</evidence>
<dbReference type="Proteomes" id="UP001166674">
    <property type="component" value="Unassembled WGS sequence"/>
</dbReference>
<name>A0AA41N9D0_SCICA</name>
<dbReference type="SUPFAM" id="SSF53756">
    <property type="entry name" value="UDP-Glycosyltransferase/glycogen phosphorylase"/>
    <property type="match status" value="1"/>
</dbReference>
<keyword evidence="7" id="KW-0732">Signal</keyword>
<evidence type="ECO:0000256" key="1">
    <source>
        <dbReference type="ARBA" id="ARBA00004167"/>
    </source>
</evidence>
<dbReference type="PANTHER" id="PTHR48043:SF24">
    <property type="entry name" value="UDP-GLUCURONOSYLTRANSFERASE 3A2"/>
    <property type="match status" value="1"/>
</dbReference>
<dbReference type="InterPro" id="IPR002213">
    <property type="entry name" value="UDP_glucos_trans"/>
</dbReference>
<dbReference type="EMBL" id="JAATJV010405900">
    <property type="protein sequence ID" value="MBZ3886176.1"/>
    <property type="molecule type" value="Genomic_DNA"/>
</dbReference>
<dbReference type="Gene3D" id="3.40.50.2000">
    <property type="entry name" value="Glycogen Phosphorylase B"/>
    <property type="match status" value="1"/>
</dbReference>